<accession>W0FSV1</accession>
<organism evidence="1">
    <name type="scientific">uncultured bacterium Contigcl_1787</name>
    <dbReference type="NCBI Taxonomy" id="1393662"/>
    <lineage>
        <taxon>Bacteria</taxon>
        <taxon>environmental samples</taxon>
    </lineage>
</organism>
<protein>
    <submittedName>
        <fullName evidence="1">Uncharacterized protein</fullName>
    </submittedName>
</protein>
<sequence length="217" mass="23792">MELEQFEQQSEFDKRYGLSGVPTLTYAMGDGNHSLATAKAFYEQLKAENPDKDLSAHPARFALAEIVNLHSPALNFEAIHRIVTGVDEDKLIADITNALGLTEGKTEGAQCFGIVNSGRTVWYTAANTSSKLTVGTLQNFLDKWCSENGAGIDYIHGTEVVEKLSNDNGSVGFVLPDMGKEELFPTVIADGALPRKTFSMGHARDKRYYIEARKIAE</sequence>
<dbReference type="PANTHER" id="PTHR36454:SF1">
    <property type="entry name" value="DUF1015 DOMAIN-CONTAINING PROTEIN"/>
    <property type="match status" value="1"/>
</dbReference>
<proteinExistence type="predicted"/>
<dbReference type="InterPro" id="IPR008323">
    <property type="entry name" value="UCP033563"/>
</dbReference>
<dbReference type="AlphaFoldDB" id="W0FSV1"/>
<dbReference type="EMBL" id="KC246870">
    <property type="protein sequence ID" value="AHF26190.1"/>
    <property type="molecule type" value="Genomic_DNA"/>
</dbReference>
<evidence type="ECO:0000313" key="1">
    <source>
        <dbReference type="EMBL" id="AHF26190.1"/>
    </source>
</evidence>
<dbReference type="PANTHER" id="PTHR36454">
    <property type="entry name" value="LMO2823 PROTEIN"/>
    <property type="match status" value="1"/>
</dbReference>
<dbReference type="Pfam" id="PF06245">
    <property type="entry name" value="DUF1015"/>
    <property type="match status" value="1"/>
</dbReference>
<name>W0FSV1_9BACT</name>
<reference evidence="1" key="1">
    <citation type="journal article" date="2013" name="PLoS ONE">
        <title>Metagenomic insights into the carbohydrate-active enzymes carried by the microorganisms adhering to solid digesta in the rumen of cows.</title>
        <authorList>
            <person name="Wang L."/>
            <person name="Hatem A."/>
            <person name="Catalyurek U.V."/>
            <person name="Morrison M."/>
            <person name="Yu Z."/>
        </authorList>
    </citation>
    <scope>NUCLEOTIDE SEQUENCE</scope>
</reference>